<dbReference type="Pfam" id="PF01545">
    <property type="entry name" value="Cation_efflux"/>
    <property type="match status" value="1"/>
</dbReference>
<dbReference type="EMBL" id="SPKJ01000056">
    <property type="protein sequence ID" value="MYZ49002.1"/>
    <property type="molecule type" value="Genomic_DNA"/>
</dbReference>
<name>A0A964T7X4_9HYPH</name>
<evidence type="ECO:0000259" key="12">
    <source>
        <dbReference type="Pfam" id="PF16916"/>
    </source>
</evidence>
<dbReference type="Proteomes" id="UP000773614">
    <property type="component" value="Unassembled WGS sequence"/>
</dbReference>
<dbReference type="GO" id="GO:0005886">
    <property type="term" value="C:plasma membrane"/>
    <property type="evidence" value="ECO:0007669"/>
    <property type="project" value="TreeGrafter"/>
</dbReference>
<feature type="domain" description="Cation efflux protein transmembrane" evidence="11">
    <location>
        <begin position="62"/>
        <end position="253"/>
    </location>
</feature>
<evidence type="ECO:0000256" key="8">
    <source>
        <dbReference type="ARBA" id="ARBA00023136"/>
    </source>
</evidence>
<sequence>MAEEGGPNGDPAAGRSGGARNAGGHGHDHTHAHGHHGHAGHDHGGPGHTHVPEVGSGNRRRVLAAALLTGGFMLAEVVGGLLTGSLALIADAGHMLTDTVSLGLAYVAYRMADRPATQRLTYGFDRLQIVVAYTNGLTIFLIALWILAEAVRRFLVPSEVLGGPMLAVAAIGLLVNIAAFAILHGGDRRSLNLRGALLHVMGDLLGSVAAIAAAAIILLTGWMPADPLLSLLVAVLLLRSAWVLLRDSGLILLEGVPPETDRDAVVADLVRETGGVRDVHHMHVWSLDGRQQLATLHARLDPGAEPDRVIAALKRRLQQAHGIQHATIEVEQGACADTAGPLRRNAGAHP</sequence>
<comment type="subcellular location">
    <subcellularLocation>
        <location evidence="1">Membrane</location>
        <topology evidence="1">Multi-pass membrane protein</topology>
    </subcellularLocation>
</comment>
<dbReference type="InterPro" id="IPR027469">
    <property type="entry name" value="Cation_efflux_TMD_sf"/>
</dbReference>
<dbReference type="GO" id="GO:0005385">
    <property type="term" value="F:zinc ion transmembrane transporter activity"/>
    <property type="evidence" value="ECO:0007669"/>
    <property type="project" value="TreeGrafter"/>
</dbReference>
<accession>A0A964T7X4</accession>
<dbReference type="InterPro" id="IPR027470">
    <property type="entry name" value="Cation_efflux_CTD"/>
</dbReference>
<evidence type="ECO:0000256" key="2">
    <source>
        <dbReference type="ARBA" id="ARBA00008873"/>
    </source>
</evidence>
<feature type="region of interest" description="Disordered" evidence="9">
    <location>
        <begin position="1"/>
        <end position="55"/>
    </location>
</feature>
<evidence type="ECO:0000256" key="6">
    <source>
        <dbReference type="ARBA" id="ARBA00022989"/>
    </source>
</evidence>
<feature type="transmembrane region" description="Helical" evidence="10">
    <location>
        <begin position="88"/>
        <end position="109"/>
    </location>
</feature>
<feature type="transmembrane region" description="Helical" evidence="10">
    <location>
        <begin position="130"/>
        <end position="148"/>
    </location>
</feature>
<comment type="similarity">
    <text evidence="2">Belongs to the cation diffusion facilitator (CDF) transporter (TC 2.A.4) family. SLC30A subfamily.</text>
</comment>
<evidence type="ECO:0000256" key="10">
    <source>
        <dbReference type="SAM" id="Phobius"/>
    </source>
</evidence>
<dbReference type="NCBIfam" id="TIGR01297">
    <property type="entry name" value="CDF"/>
    <property type="match status" value="1"/>
</dbReference>
<keyword evidence="5" id="KW-0862">Zinc</keyword>
<feature type="transmembrane region" description="Helical" evidence="10">
    <location>
        <begin position="204"/>
        <end position="222"/>
    </location>
</feature>
<evidence type="ECO:0000256" key="3">
    <source>
        <dbReference type="ARBA" id="ARBA00022448"/>
    </source>
</evidence>
<dbReference type="InterPro" id="IPR058533">
    <property type="entry name" value="Cation_efflux_TM"/>
</dbReference>
<evidence type="ECO:0000256" key="1">
    <source>
        <dbReference type="ARBA" id="ARBA00004141"/>
    </source>
</evidence>
<dbReference type="PANTHER" id="PTHR11562:SF17">
    <property type="entry name" value="RE54080P-RELATED"/>
    <property type="match status" value="1"/>
</dbReference>
<keyword evidence="6 10" id="KW-1133">Transmembrane helix</keyword>
<keyword evidence="4 10" id="KW-0812">Transmembrane</keyword>
<keyword evidence="8 10" id="KW-0472">Membrane</keyword>
<protein>
    <submittedName>
        <fullName evidence="13">Cation transporter</fullName>
    </submittedName>
</protein>
<proteinExistence type="inferred from homology"/>
<dbReference type="SUPFAM" id="SSF160240">
    <property type="entry name" value="Cation efflux protein cytoplasmic domain-like"/>
    <property type="match status" value="1"/>
</dbReference>
<evidence type="ECO:0000256" key="4">
    <source>
        <dbReference type="ARBA" id="ARBA00022692"/>
    </source>
</evidence>
<keyword evidence="7" id="KW-0406">Ion transport</keyword>
<dbReference type="RefSeq" id="WP_161141361.1">
    <property type="nucleotide sequence ID" value="NZ_SPKJ01000056.1"/>
</dbReference>
<organism evidence="13 14">
    <name type="scientific">Propylenella binzhouense</name>
    <dbReference type="NCBI Taxonomy" id="2555902"/>
    <lineage>
        <taxon>Bacteria</taxon>
        <taxon>Pseudomonadati</taxon>
        <taxon>Pseudomonadota</taxon>
        <taxon>Alphaproteobacteria</taxon>
        <taxon>Hyphomicrobiales</taxon>
        <taxon>Propylenellaceae</taxon>
        <taxon>Propylenella</taxon>
    </lineage>
</organism>
<dbReference type="InterPro" id="IPR050681">
    <property type="entry name" value="CDF/SLC30A"/>
</dbReference>
<evidence type="ECO:0000256" key="5">
    <source>
        <dbReference type="ARBA" id="ARBA00022906"/>
    </source>
</evidence>
<feature type="transmembrane region" description="Helical" evidence="10">
    <location>
        <begin position="228"/>
        <end position="245"/>
    </location>
</feature>
<keyword evidence="3" id="KW-0813">Transport</keyword>
<dbReference type="Gene3D" id="1.20.1510.10">
    <property type="entry name" value="Cation efflux protein transmembrane domain"/>
    <property type="match status" value="1"/>
</dbReference>
<reference evidence="13" key="1">
    <citation type="submission" date="2019-03" db="EMBL/GenBank/DDBJ databases">
        <title>Afifella sp. nov., isolated from activated sludge.</title>
        <authorList>
            <person name="Li Q."/>
            <person name="Liu Y."/>
        </authorList>
    </citation>
    <scope>NUCLEOTIDE SEQUENCE</scope>
    <source>
        <strain evidence="13">L72</strain>
    </source>
</reference>
<dbReference type="InterPro" id="IPR036837">
    <property type="entry name" value="Cation_efflux_CTD_sf"/>
</dbReference>
<feature type="domain" description="Cation efflux protein cytoplasmic" evidence="12">
    <location>
        <begin position="259"/>
        <end position="332"/>
    </location>
</feature>
<comment type="caution">
    <text evidence="13">The sequence shown here is derived from an EMBL/GenBank/DDBJ whole genome shotgun (WGS) entry which is preliminary data.</text>
</comment>
<keyword evidence="14" id="KW-1185">Reference proteome</keyword>
<dbReference type="PANTHER" id="PTHR11562">
    <property type="entry name" value="CATION EFFLUX PROTEIN/ ZINC TRANSPORTER"/>
    <property type="match status" value="1"/>
</dbReference>
<dbReference type="InterPro" id="IPR002524">
    <property type="entry name" value="Cation_efflux"/>
</dbReference>
<dbReference type="AlphaFoldDB" id="A0A964T7X4"/>
<dbReference type="OrthoDB" id="9809646at2"/>
<feature type="compositionally biased region" description="Gly residues" evidence="9">
    <location>
        <begin position="15"/>
        <end position="24"/>
    </location>
</feature>
<evidence type="ECO:0000256" key="7">
    <source>
        <dbReference type="ARBA" id="ARBA00023065"/>
    </source>
</evidence>
<evidence type="ECO:0000256" key="9">
    <source>
        <dbReference type="SAM" id="MobiDB-lite"/>
    </source>
</evidence>
<feature type="transmembrane region" description="Helical" evidence="10">
    <location>
        <begin position="160"/>
        <end position="183"/>
    </location>
</feature>
<dbReference type="SUPFAM" id="SSF161111">
    <property type="entry name" value="Cation efflux protein transmembrane domain-like"/>
    <property type="match status" value="1"/>
</dbReference>
<evidence type="ECO:0000259" key="11">
    <source>
        <dbReference type="Pfam" id="PF01545"/>
    </source>
</evidence>
<gene>
    <name evidence="13" type="ORF">E4O86_14900</name>
</gene>
<dbReference type="Pfam" id="PF16916">
    <property type="entry name" value="ZT_dimer"/>
    <property type="match status" value="1"/>
</dbReference>
<evidence type="ECO:0000313" key="14">
    <source>
        <dbReference type="Proteomes" id="UP000773614"/>
    </source>
</evidence>
<keyword evidence="5" id="KW-0864">Zinc transport</keyword>
<evidence type="ECO:0000313" key="13">
    <source>
        <dbReference type="EMBL" id="MYZ49002.1"/>
    </source>
</evidence>
<feature type="transmembrane region" description="Helical" evidence="10">
    <location>
        <begin position="62"/>
        <end position="82"/>
    </location>
</feature>